<feature type="compositionally biased region" description="Basic residues" evidence="1">
    <location>
        <begin position="1"/>
        <end position="14"/>
    </location>
</feature>
<name>A0A226EZ43_FOLCA</name>
<evidence type="ECO:0000313" key="4">
    <source>
        <dbReference type="Proteomes" id="UP000198287"/>
    </source>
</evidence>
<evidence type="ECO:0000256" key="1">
    <source>
        <dbReference type="SAM" id="MobiDB-lite"/>
    </source>
</evidence>
<organism evidence="3 4">
    <name type="scientific">Folsomia candida</name>
    <name type="common">Springtail</name>
    <dbReference type="NCBI Taxonomy" id="158441"/>
    <lineage>
        <taxon>Eukaryota</taxon>
        <taxon>Metazoa</taxon>
        <taxon>Ecdysozoa</taxon>
        <taxon>Arthropoda</taxon>
        <taxon>Hexapoda</taxon>
        <taxon>Collembola</taxon>
        <taxon>Entomobryomorpha</taxon>
        <taxon>Isotomoidea</taxon>
        <taxon>Isotomidae</taxon>
        <taxon>Proisotominae</taxon>
        <taxon>Folsomia</taxon>
    </lineage>
</organism>
<reference evidence="3 4" key="1">
    <citation type="submission" date="2015-12" db="EMBL/GenBank/DDBJ databases">
        <title>The genome of Folsomia candida.</title>
        <authorList>
            <person name="Faddeeva A."/>
            <person name="Derks M.F."/>
            <person name="Anvar Y."/>
            <person name="Smit S."/>
            <person name="Van Straalen N."/>
            <person name="Roelofs D."/>
        </authorList>
    </citation>
    <scope>NUCLEOTIDE SEQUENCE [LARGE SCALE GENOMIC DNA]</scope>
    <source>
        <strain evidence="3 4">VU population</strain>
        <tissue evidence="3">Whole body</tissue>
    </source>
</reference>
<evidence type="ECO:0000256" key="2">
    <source>
        <dbReference type="SAM" id="Phobius"/>
    </source>
</evidence>
<keyword evidence="4" id="KW-1185">Reference proteome</keyword>
<proteinExistence type="predicted"/>
<protein>
    <submittedName>
        <fullName evidence="3">Uncharacterized protein</fullName>
    </submittedName>
</protein>
<dbReference type="EMBL" id="LNIX01000001">
    <property type="protein sequence ID" value="OXA62394.1"/>
    <property type="molecule type" value="Genomic_DNA"/>
</dbReference>
<comment type="caution">
    <text evidence="3">The sequence shown here is derived from an EMBL/GenBank/DDBJ whole genome shotgun (WGS) entry which is preliminary data.</text>
</comment>
<keyword evidence="2" id="KW-0472">Membrane</keyword>
<accession>A0A226EZ43</accession>
<gene>
    <name evidence="3" type="ORF">Fcan01_01592</name>
</gene>
<keyword evidence="2" id="KW-1133">Transmembrane helix</keyword>
<evidence type="ECO:0000313" key="3">
    <source>
        <dbReference type="EMBL" id="OXA62394.1"/>
    </source>
</evidence>
<dbReference type="AlphaFoldDB" id="A0A226EZ43"/>
<sequence>MPYSHTHRVTRRPRGQNSRRPANKSYIRVGGYPFIRNPANLPYHKRRWVLALALLALFICFLVLIGIGGMITSQKHGAKYHHYFHDKGINTTYKIMRKLVQDCEHLRSVEMQFLAISDITALQSLIKTKLQPVQDIVTSLTSQTSQYERMERAEKPMQFITTAFRALDECDEKLEHEFDMEIQDIQRSDAALAKQLMIDYKSMVEENEYIIHVLHDENLVRDHIYITPPPEVDAIEGGAYIDNLLLVNNFDHVLTIVKNLVALLKKREEAWNELDRLQNKLGIDKTGLNEQSLKRAKDDNTKDYQKLKEVIVPRTKILVEAVKQYVLVNSTFIQLLQPHHSITGSKVAELADNFHLNEINRRKGYLDLRVGLVHDINKLRYKIKKL</sequence>
<feature type="transmembrane region" description="Helical" evidence="2">
    <location>
        <begin position="48"/>
        <end position="71"/>
    </location>
</feature>
<feature type="region of interest" description="Disordered" evidence="1">
    <location>
        <begin position="1"/>
        <end position="24"/>
    </location>
</feature>
<keyword evidence="2" id="KW-0812">Transmembrane</keyword>
<dbReference type="Proteomes" id="UP000198287">
    <property type="component" value="Unassembled WGS sequence"/>
</dbReference>